<dbReference type="Pfam" id="PF00072">
    <property type="entry name" value="Response_reg"/>
    <property type="match status" value="1"/>
</dbReference>
<evidence type="ECO:0000256" key="6">
    <source>
        <dbReference type="ARBA" id="ARBA00022777"/>
    </source>
</evidence>
<dbReference type="SMART" id="SM00387">
    <property type="entry name" value="HATPase_c"/>
    <property type="match status" value="1"/>
</dbReference>
<dbReference type="InterPro" id="IPR013783">
    <property type="entry name" value="Ig-like_fold"/>
</dbReference>
<evidence type="ECO:0000256" key="11">
    <source>
        <dbReference type="ARBA" id="ARBA00023163"/>
    </source>
</evidence>
<dbReference type="EC" id="2.7.13.3" evidence="2"/>
<evidence type="ECO:0000313" key="19">
    <source>
        <dbReference type="Proteomes" id="UP000095517"/>
    </source>
</evidence>
<dbReference type="GO" id="GO:0043565">
    <property type="term" value="F:sequence-specific DNA binding"/>
    <property type="evidence" value="ECO:0007669"/>
    <property type="project" value="InterPro"/>
</dbReference>
<name>A0A174FCM8_9BACE</name>
<evidence type="ECO:0000259" key="16">
    <source>
        <dbReference type="PROSITE" id="PS50109"/>
    </source>
</evidence>
<keyword evidence="6 18" id="KW-0418">Kinase</keyword>
<dbReference type="Pfam" id="PF00512">
    <property type="entry name" value="HisKA"/>
    <property type="match status" value="1"/>
</dbReference>
<dbReference type="GO" id="GO:0005524">
    <property type="term" value="F:ATP binding"/>
    <property type="evidence" value="ECO:0007669"/>
    <property type="project" value="UniProtKB-KW"/>
</dbReference>
<organism evidence="18 19">
    <name type="scientific">Bacteroides finegoldii</name>
    <dbReference type="NCBI Taxonomy" id="338188"/>
    <lineage>
        <taxon>Bacteria</taxon>
        <taxon>Pseudomonadati</taxon>
        <taxon>Bacteroidota</taxon>
        <taxon>Bacteroidia</taxon>
        <taxon>Bacteroidales</taxon>
        <taxon>Bacteroidaceae</taxon>
        <taxon>Bacteroides</taxon>
    </lineage>
</organism>
<dbReference type="InterPro" id="IPR004358">
    <property type="entry name" value="Sig_transdc_His_kin-like_C"/>
</dbReference>
<evidence type="ECO:0000259" key="17">
    <source>
        <dbReference type="PROSITE" id="PS50110"/>
    </source>
</evidence>
<protein>
    <recommendedName>
        <fullName evidence="2">histidine kinase</fullName>
        <ecNumber evidence="2">2.7.13.3</ecNumber>
    </recommendedName>
</protein>
<dbReference type="FunFam" id="3.30.565.10:FF:000037">
    <property type="entry name" value="Hybrid sensor histidine kinase/response regulator"/>
    <property type="match status" value="1"/>
</dbReference>
<dbReference type="STRING" id="338188.ERS852397_02114"/>
<evidence type="ECO:0000256" key="1">
    <source>
        <dbReference type="ARBA" id="ARBA00000085"/>
    </source>
</evidence>
<evidence type="ECO:0000256" key="5">
    <source>
        <dbReference type="ARBA" id="ARBA00022741"/>
    </source>
</evidence>
<dbReference type="FunFam" id="2.60.40.10:FF:000791">
    <property type="entry name" value="Two-component system sensor histidine kinase/response regulator"/>
    <property type="match status" value="1"/>
</dbReference>
<dbReference type="SUPFAM" id="SSF47384">
    <property type="entry name" value="Homodimeric domain of signal transducing histidine kinase"/>
    <property type="match status" value="1"/>
</dbReference>
<dbReference type="SMART" id="SM00448">
    <property type="entry name" value="REC"/>
    <property type="match status" value="1"/>
</dbReference>
<evidence type="ECO:0000256" key="12">
    <source>
        <dbReference type="PROSITE-ProRule" id="PRU00169"/>
    </source>
</evidence>
<dbReference type="SMART" id="SM00342">
    <property type="entry name" value="HTH_ARAC"/>
    <property type="match status" value="1"/>
</dbReference>
<keyword evidence="7" id="KW-0067">ATP-binding</keyword>
<dbReference type="InterPro" id="IPR011110">
    <property type="entry name" value="Reg_prop"/>
</dbReference>
<keyword evidence="14" id="KW-0812">Transmembrane</keyword>
<keyword evidence="8" id="KW-0902">Two-component regulatory system</keyword>
<evidence type="ECO:0000256" key="7">
    <source>
        <dbReference type="ARBA" id="ARBA00022840"/>
    </source>
</evidence>
<dbReference type="SUPFAM" id="SSF55874">
    <property type="entry name" value="ATPase domain of HSP90 chaperone/DNA topoisomerase II/histidine kinase"/>
    <property type="match status" value="1"/>
</dbReference>
<dbReference type="PROSITE" id="PS50110">
    <property type="entry name" value="RESPONSE_REGULATORY"/>
    <property type="match status" value="1"/>
</dbReference>
<dbReference type="PANTHER" id="PTHR43547">
    <property type="entry name" value="TWO-COMPONENT HISTIDINE KINASE"/>
    <property type="match status" value="1"/>
</dbReference>
<dbReference type="InterPro" id="IPR011006">
    <property type="entry name" value="CheY-like_superfamily"/>
</dbReference>
<sequence length="1337" mass="153413">MKYIIYILLFFPIWVTAQTYKYIGIEEGLSNRRIFSIQKDAEGYMWFLTNEGMDRYNGKDIKHYRLNKDDNSLESPIHLGWIYTNPHIGTWVIGKQGRVFQYERKYDDFKLVYKLPNSLETISYGYMDRNNNIWLCRKHSILLYNTENAQILQFTNILHSNITAIEQVDDHHFFISTETGVRYLKLENGTLKIIPAETLDYFHVQVNELYYHQASKRLLIGSFERGLFVYDMNNREIIKPEVDLSDVSITCMAPLDESQLLISTEGMGVYKININTCQMEQYIVANYQSYNEMNGNNINNVFVDEEKRVWLSNYPTGITVIDYRYENYHWMKHSMGNKQSLINDQVHAVIEDSDGDLWFGTSNGISLYHSSTGQWHSFLSSFDRQLKDKNHIFITLCEVSPGIIWAGGYTSGIYKINKHKLSVEYFSPYLLTSVNMRPDKYIRDMIKDSKGNIWSGGYYNLKCFDLETNEVRLYPGVSSVTSIVEHDKDHMWIGTASGLYLLDRNSGKYQYAGSELEGVYINSLYQANDGLLYIGTNGAGVFVYNIQKQSFEHYYTDNSALVSNRIFTILPEVDGRIMMSTENGITCFFVKEKHFHNWTRGEGLLPAYFNASSGTLRMNKSFVFGSTDGAIEVPENVKFPSYKFSRMIFSDFHVSYQPVYPDGKDSPLKECIDETDVLKLKHDQNTFSLKVSTINYDSPGNTFYSWKLEGFYEKWTQPGTNSLIRFTNLPPGKYTLHVRAISREEHDVIFEERTMKVIIAHPFWLSWWAILCYVPLVIWGFSFILRVINLRKQKNISDEKTQFFINTAHDIRTPLTMIKAPLEELLDEEPLTDTGITRTKAALRNVDSLLRLATNLINFERADVYSSELSISEYELNTYLKDVCNSFSSYATIKHIDFTYESNFNYLNVWFDKEKMDSILKNIISNSLKYTAENGKVSVSVSDMNDFWKVVISDTGIGIPASEERKLFKLHFRASNAINSKVTGSGIGLMLVGKLVRLHKGKIQIKSVEHQGTTVQIIFPKNNKSTQEATSASSPKIQLQTPELTVPNVFSNVANTEVVTAKKEMQRILIVEDNDELRSYLVSLLSPQYYVQACCNGREALVIVKEFWPELILSDVMMPEMQGDELCAAIKKDVETSHIPVLLLTALGDEKNILDGLTIGADEYIVKPFSVKLLKANIANLLSNRALLRQRYANLEIDSEPVPSANGMNSLDWKFISEVKKNIEKNIDNTDFCVDKLCELQGVSRTSLYSKLKALTGQSPTALIRVTRLKYAARLLKEGEHNIGEIADMSGFSETKYFREVFKKYYRMSPSTYAKEGKSLSSVVVVEDEPEEEEATD</sequence>
<dbReference type="Proteomes" id="UP000095517">
    <property type="component" value="Unassembled WGS sequence"/>
</dbReference>
<dbReference type="GO" id="GO:0003700">
    <property type="term" value="F:DNA-binding transcription factor activity"/>
    <property type="evidence" value="ECO:0007669"/>
    <property type="project" value="InterPro"/>
</dbReference>
<dbReference type="InterPro" id="IPR018062">
    <property type="entry name" value="HTH_AraC-typ_CS"/>
</dbReference>
<keyword evidence="13" id="KW-0175">Coiled coil</keyword>
<dbReference type="Gene3D" id="2.130.10.10">
    <property type="entry name" value="YVTN repeat-like/Quinoprotein amine dehydrogenase"/>
    <property type="match status" value="2"/>
</dbReference>
<dbReference type="Pfam" id="PF12833">
    <property type="entry name" value="HTH_18"/>
    <property type="match status" value="1"/>
</dbReference>
<keyword evidence="4 18" id="KW-0808">Transferase</keyword>
<dbReference type="Pfam" id="PF07494">
    <property type="entry name" value="Reg_prop"/>
    <property type="match status" value="2"/>
</dbReference>
<dbReference type="PROSITE" id="PS01124">
    <property type="entry name" value="HTH_ARAC_FAMILY_2"/>
    <property type="match status" value="1"/>
</dbReference>
<dbReference type="SUPFAM" id="SSF63829">
    <property type="entry name" value="Calcium-dependent phosphotriesterase"/>
    <property type="match status" value="2"/>
</dbReference>
<dbReference type="CDD" id="cd00082">
    <property type="entry name" value="HisKA"/>
    <property type="match status" value="1"/>
</dbReference>
<feature type="transmembrane region" description="Helical" evidence="14">
    <location>
        <begin position="764"/>
        <end position="785"/>
    </location>
</feature>
<dbReference type="InterPro" id="IPR003594">
    <property type="entry name" value="HATPase_dom"/>
</dbReference>
<dbReference type="InterPro" id="IPR003661">
    <property type="entry name" value="HisK_dim/P_dom"/>
</dbReference>
<evidence type="ECO:0000256" key="3">
    <source>
        <dbReference type="ARBA" id="ARBA00022553"/>
    </source>
</evidence>
<feature type="domain" description="Response regulatory" evidence="17">
    <location>
        <begin position="1067"/>
        <end position="1182"/>
    </location>
</feature>
<dbReference type="InterPro" id="IPR018060">
    <property type="entry name" value="HTH_AraC"/>
</dbReference>
<evidence type="ECO:0000256" key="9">
    <source>
        <dbReference type="ARBA" id="ARBA00023015"/>
    </source>
</evidence>
<keyword evidence="14" id="KW-1133">Transmembrane helix</keyword>
<dbReference type="Gene3D" id="3.30.565.10">
    <property type="entry name" value="Histidine kinase-like ATPase, C-terminal domain"/>
    <property type="match status" value="1"/>
</dbReference>
<evidence type="ECO:0000313" key="18">
    <source>
        <dbReference type="EMBL" id="CUO47923.1"/>
    </source>
</evidence>
<dbReference type="Gene3D" id="1.10.10.60">
    <property type="entry name" value="Homeodomain-like"/>
    <property type="match status" value="1"/>
</dbReference>
<dbReference type="Gene3D" id="3.40.50.2300">
    <property type="match status" value="1"/>
</dbReference>
<keyword evidence="9" id="KW-0805">Transcription regulation</keyword>
<dbReference type="PRINTS" id="PR00344">
    <property type="entry name" value="BCTRLSENSOR"/>
</dbReference>
<evidence type="ECO:0000256" key="8">
    <source>
        <dbReference type="ARBA" id="ARBA00023012"/>
    </source>
</evidence>
<feature type="modified residue" description="4-aspartylphosphate" evidence="12">
    <location>
        <position position="1115"/>
    </location>
</feature>
<comment type="catalytic activity">
    <reaction evidence="1">
        <text>ATP + protein L-histidine = ADP + protein N-phospho-L-histidine.</text>
        <dbReference type="EC" id="2.7.13.3"/>
    </reaction>
</comment>
<keyword evidence="5" id="KW-0547">Nucleotide-binding</keyword>
<evidence type="ECO:0000256" key="14">
    <source>
        <dbReference type="SAM" id="Phobius"/>
    </source>
</evidence>
<dbReference type="Gene3D" id="1.10.287.130">
    <property type="match status" value="1"/>
</dbReference>
<dbReference type="PROSITE" id="PS00041">
    <property type="entry name" value="HTH_ARAC_FAMILY_1"/>
    <property type="match status" value="1"/>
</dbReference>
<dbReference type="Pfam" id="PF02518">
    <property type="entry name" value="HATPase_c"/>
    <property type="match status" value="1"/>
</dbReference>
<keyword evidence="3 12" id="KW-0597">Phosphoprotein</keyword>
<feature type="domain" description="Histidine kinase" evidence="16">
    <location>
        <begin position="806"/>
        <end position="1023"/>
    </location>
</feature>
<dbReference type="InterPro" id="IPR001789">
    <property type="entry name" value="Sig_transdc_resp-reg_receiver"/>
</dbReference>
<dbReference type="GO" id="GO:0000155">
    <property type="term" value="F:phosphorelay sensor kinase activity"/>
    <property type="evidence" value="ECO:0007669"/>
    <property type="project" value="InterPro"/>
</dbReference>
<evidence type="ECO:0000259" key="15">
    <source>
        <dbReference type="PROSITE" id="PS01124"/>
    </source>
</evidence>
<dbReference type="Pfam" id="PF07495">
    <property type="entry name" value="Y_Y_Y"/>
    <property type="match status" value="1"/>
</dbReference>
<keyword evidence="10" id="KW-0238">DNA-binding</keyword>
<keyword evidence="11" id="KW-0804">Transcription</keyword>
<evidence type="ECO:0000256" key="2">
    <source>
        <dbReference type="ARBA" id="ARBA00012438"/>
    </source>
</evidence>
<dbReference type="Gene3D" id="2.60.40.10">
    <property type="entry name" value="Immunoglobulins"/>
    <property type="match status" value="1"/>
</dbReference>
<evidence type="ECO:0000256" key="10">
    <source>
        <dbReference type="ARBA" id="ARBA00023125"/>
    </source>
</evidence>
<dbReference type="InterPro" id="IPR036097">
    <property type="entry name" value="HisK_dim/P_sf"/>
</dbReference>
<proteinExistence type="predicted"/>
<dbReference type="PROSITE" id="PS50109">
    <property type="entry name" value="HIS_KIN"/>
    <property type="match status" value="1"/>
</dbReference>
<feature type="domain" description="HTH araC/xylS-type" evidence="15">
    <location>
        <begin position="1217"/>
        <end position="1316"/>
    </location>
</feature>
<dbReference type="SUPFAM" id="SSF46689">
    <property type="entry name" value="Homeodomain-like"/>
    <property type="match status" value="1"/>
</dbReference>
<feature type="coiled-coil region" evidence="13">
    <location>
        <begin position="1171"/>
        <end position="1198"/>
    </location>
</feature>
<dbReference type="SMART" id="SM00388">
    <property type="entry name" value="HisKA"/>
    <property type="match status" value="1"/>
</dbReference>
<accession>A0A174FCM8</accession>
<dbReference type="SUPFAM" id="SSF52172">
    <property type="entry name" value="CheY-like"/>
    <property type="match status" value="1"/>
</dbReference>
<dbReference type="FunFam" id="2.130.10.10:FF:001991">
    <property type="entry name" value="Two-component system sensor histidine kinase/response regulator, hybrid (One-component system)"/>
    <property type="match status" value="1"/>
</dbReference>
<keyword evidence="14" id="KW-0472">Membrane</keyword>
<evidence type="ECO:0000256" key="4">
    <source>
        <dbReference type="ARBA" id="ARBA00022679"/>
    </source>
</evidence>
<gene>
    <name evidence="18" type="primary">evgS_8</name>
    <name evidence="18" type="ORF">ERS852397_02114</name>
</gene>
<dbReference type="PANTHER" id="PTHR43547:SF2">
    <property type="entry name" value="HYBRID SIGNAL TRANSDUCTION HISTIDINE KINASE C"/>
    <property type="match status" value="1"/>
</dbReference>
<dbReference type="InterPro" id="IPR036890">
    <property type="entry name" value="HATPase_C_sf"/>
</dbReference>
<dbReference type="EMBL" id="CYZH01000010">
    <property type="protein sequence ID" value="CUO47923.1"/>
    <property type="molecule type" value="Genomic_DNA"/>
</dbReference>
<dbReference type="InterPro" id="IPR005467">
    <property type="entry name" value="His_kinase_dom"/>
</dbReference>
<reference evidence="18 19" key="1">
    <citation type="submission" date="2015-09" db="EMBL/GenBank/DDBJ databases">
        <authorList>
            <consortium name="Pathogen Informatics"/>
        </authorList>
    </citation>
    <scope>NUCLEOTIDE SEQUENCE [LARGE SCALE GENOMIC DNA]</scope>
    <source>
        <strain evidence="18 19">2789STDY5608840</strain>
    </source>
</reference>
<dbReference type="InterPro" id="IPR015943">
    <property type="entry name" value="WD40/YVTN_repeat-like_dom_sf"/>
</dbReference>
<dbReference type="InterPro" id="IPR011123">
    <property type="entry name" value="Y_Y_Y"/>
</dbReference>
<evidence type="ECO:0000256" key="13">
    <source>
        <dbReference type="SAM" id="Coils"/>
    </source>
</evidence>
<dbReference type="RefSeq" id="WP_055279073.1">
    <property type="nucleotide sequence ID" value="NZ_CABIXA010000010.1"/>
</dbReference>
<dbReference type="InterPro" id="IPR009057">
    <property type="entry name" value="Homeodomain-like_sf"/>
</dbReference>
<dbReference type="FunFam" id="3.40.50.2300:FF:000138">
    <property type="entry name" value="Two-component system sensor histidine kinase/response regulator"/>
    <property type="match status" value="1"/>
</dbReference>